<sequence length="157" mass="17094">MTAQHKVDGSGRSSSGPEHTPRLRLKRKTSRSGHVDGAWWPHSDDLAAELPDLVTVLSVRLGAVTRVTYNVADWPETVHKQRMGDQVVRLDGYHRHPLHTVGILDGRGNEIDLLVVPAQTDADDAHQIMMTAAETDDVSAVELLLAGGPRGRKTLSA</sequence>
<evidence type="ECO:0000313" key="2">
    <source>
        <dbReference type="Proteomes" id="UP001289645"/>
    </source>
</evidence>
<organism evidence="1 2">
    <name type="scientific">Mycolicibacterium parafortuitum</name>
    <name type="common">Mycobacterium parafortuitum</name>
    <dbReference type="NCBI Taxonomy" id="39692"/>
    <lineage>
        <taxon>Bacteria</taxon>
        <taxon>Bacillati</taxon>
        <taxon>Actinomycetota</taxon>
        <taxon>Actinomycetes</taxon>
        <taxon>Mycobacteriales</taxon>
        <taxon>Mycobacteriaceae</taxon>
        <taxon>Mycolicibacterium</taxon>
    </lineage>
</organism>
<protein>
    <submittedName>
        <fullName evidence="1">DUF5994 family protein</fullName>
    </submittedName>
</protein>
<reference evidence="1 2" key="1">
    <citation type="journal article" date="2021" name="Chemosphere">
        <title>Bioballs carrying a syntrophic Rhodococcus and Mycolicibacterium consortium for simultaneous sorption and biodegradation of fuel oil in contaminated freshwater.</title>
        <authorList>
            <person name="Naloka K."/>
            <person name="Polrit D."/>
            <person name="Muangchinda C."/>
            <person name="Thoetkiattikul H."/>
            <person name="Pinyakong O."/>
        </authorList>
    </citation>
    <scope>NUCLEOTIDE SEQUENCE [LARGE SCALE GENOMIC DNA]</scope>
    <source>
        <strain evidence="1 2">J101</strain>
    </source>
</reference>
<proteinExistence type="predicted"/>
<gene>
    <name evidence="1" type="ORF">OHX15_02470</name>
</gene>
<comment type="caution">
    <text evidence="1">The sequence shown here is derived from an EMBL/GenBank/DDBJ whole genome shotgun (WGS) entry which is preliminary data.</text>
</comment>
<dbReference type="Proteomes" id="UP001289645">
    <property type="component" value="Unassembled WGS sequence"/>
</dbReference>
<evidence type="ECO:0000313" key="1">
    <source>
        <dbReference type="EMBL" id="MDZ5084239.1"/>
    </source>
</evidence>
<accession>A0ACC6MBA7</accession>
<dbReference type="EMBL" id="JAOXLN010000001">
    <property type="protein sequence ID" value="MDZ5084239.1"/>
    <property type="molecule type" value="Genomic_DNA"/>
</dbReference>
<name>A0ACC6MBA7_MYCPF</name>
<keyword evidence="2" id="KW-1185">Reference proteome</keyword>